<accession>A0ABX8JTC5</accession>
<feature type="transmembrane region" description="Helical" evidence="1">
    <location>
        <begin position="59"/>
        <end position="80"/>
    </location>
</feature>
<feature type="transmembrane region" description="Helical" evidence="1">
    <location>
        <begin position="100"/>
        <end position="118"/>
    </location>
</feature>
<evidence type="ECO:0000256" key="1">
    <source>
        <dbReference type="SAM" id="Phobius"/>
    </source>
</evidence>
<sequence>MMRSLRLYAAMQAALKQAHMLSSAILAGSGASLLYLLHIYTTSSQRVEAAVLNQSTIELVQYLVLPSAGFSIATGAIICLAERRAAFSCHYMVTKGMNALTAVALGAILYFGLGKLAAAASDIRGVSLAGHVFQVEDVLGGTNLLAAVLMGTILFVLYNVVHRPCADAGGCKLCSCNGVRGAEADASFSDPSDAQ</sequence>
<evidence type="ECO:0000313" key="2">
    <source>
        <dbReference type="EMBL" id="QWV98670.1"/>
    </source>
</evidence>
<proteinExistence type="predicted"/>
<name>A0ABX8JTC5_9BACT</name>
<keyword evidence="1" id="KW-0472">Membrane</keyword>
<dbReference type="Proteomes" id="UP000683493">
    <property type="component" value="Chromosome"/>
</dbReference>
<keyword evidence="3" id="KW-1185">Reference proteome</keyword>
<keyword evidence="1" id="KW-0812">Transmembrane</keyword>
<organism evidence="2 3">
    <name type="scientific">Geomonas diazotrophica</name>
    <dbReference type="NCBI Taxonomy" id="2843197"/>
    <lineage>
        <taxon>Bacteria</taxon>
        <taxon>Pseudomonadati</taxon>
        <taxon>Thermodesulfobacteriota</taxon>
        <taxon>Desulfuromonadia</taxon>
        <taxon>Geobacterales</taxon>
        <taxon>Geobacteraceae</taxon>
        <taxon>Geomonas</taxon>
    </lineage>
</organism>
<dbReference type="EMBL" id="CP076724">
    <property type="protein sequence ID" value="QWV98670.1"/>
    <property type="molecule type" value="Genomic_DNA"/>
</dbReference>
<keyword evidence="1" id="KW-1133">Transmembrane helix</keyword>
<feature type="transmembrane region" description="Helical" evidence="1">
    <location>
        <begin position="138"/>
        <end position="158"/>
    </location>
</feature>
<reference evidence="2 3" key="1">
    <citation type="submission" date="2021-06" db="EMBL/GenBank/DDBJ databases">
        <title>Gemonas diversity in paddy soil.</title>
        <authorList>
            <person name="Liu G."/>
        </authorList>
    </citation>
    <scope>NUCLEOTIDE SEQUENCE [LARGE SCALE GENOMIC DNA]</scope>
    <source>
        <strain evidence="2 3">RG29</strain>
    </source>
</reference>
<gene>
    <name evidence="2" type="ORF">KP005_05115</name>
</gene>
<evidence type="ECO:0000313" key="3">
    <source>
        <dbReference type="Proteomes" id="UP000683493"/>
    </source>
</evidence>
<protein>
    <submittedName>
        <fullName evidence="2">Uncharacterized protein</fullName>
    </submittedName>
</protein>